<dbReference type="Proteomes" id="UP001302349">
    <property type="component" value="Chromosome"/>
</dbReference>
<dbReference type="RefSeq" id="WP_317491160.1">
    <property type="nucleotide sequence ID" value="NZ_CP136051.1"/>
</dbReference>
<feature type="signal peptide" evidence="1">
    <location>
        <begin position="1"/>
        <end position="19"/>
    </location>
</feature>
<dbReference type="Pfam" id="PF11827">
    <property type="entry name" value="DUF3347"/>
    <property type="match status" value="1"/>
</dbReference>
<proteinExistence type="predicted"/>
<keyword evidence="4" id="KW-1185">Reference proteome</keyword>
<name>A0ABZ0IU09_9BACT</name>
<protein>
    <submittedName>
        <fullName evidence="3">DUF3347 domain-containing protein</fullName>
    </submittedName>
</protein>
<sequence>MKKSILILSMALLSLSASAQHDHASGTAEKATSKQMAPMFEDQNMGLAYGAYIQLKEALVASESKSAATAAAALQKSLAAVNNSKSALAEVAKVARATTLDDQRKAFVGLSNEMAALVKGAKLSMGTIYLDYCPMAKGSWLSNDKEIKNPYYGSKMLSCGSVKETIE</sequence>
<evidence type="ECO:0000256" key="1">
    <source>
        <dbReference type="SAM" id="SignalP"/>
    </source>
</evidence>
<dbReference type="EMBL" id="CP136051">
    <property type="protein sequence ID" value="WOK08522.1"/>
    <property type="molecule type" value="Genomic_DNA"/>
</dbReference>
<evidence type="ECO:0000313" key="3">
    <source>
        <dbReference type="EMBL" id="WOK08522.1"/>
    </source>
</evidence>
<keyword evidence="1" id="KW-0732">Signal</keyword>
<organism evidence="3 4">
    <name type="scientific">Imperialibacter roseus</name>
    <dbReference type="NCBI Taxonomy" id="1324217"/>
    <lineage>
        <taxon>Bacteria</taxon>
        <taxon>Pseudomonadati</taxon>
        <taxon>Bacteroidota</taxon>
        <taxon>Cytophagia</taxon>
        <taxon>Cytophagales</taxon>
        <taxon>Flammeovirgaceae</taxon>
        <taxon>Imperialibacter</taxon>
    </lineage>
</organism>
<feature type="chain" id="PRO_5047274469" evidence="1">
    <location>
        <begin position="20"/>
        <end position="167"/>
    </location>
</feature>
<gene>
    <name evidence="3" type="ORF">RT717_07725</name>
</gene>
<dbReference type="InterPro" id="IPR021782">
    <property type="entry name" value="DUF3347"/>
</dbReference>
<reference evidence="3 4" key="1">
    <citation type="journal article" date="2023" name="Microbiol. Resour. Announc.">
        <title>Complete Genome Sequence of Imperialibacter roseus strain P4T.</title>
        <authorList>
            <person name="Tizabi D.R."/>
            <person name="Bachvaroff T."/>
            <person name="Hill R.T."/>
        </authorList>
    </citation>
    <scope>NUCLEOTIDE SEQUENCE [LARGE SCALE GENOMIC DNA]</scope>
    <source>
        <strain evidence="3 4">P4T</strain>
    </source>
</reference>
<evidence type="ECO:0000313" key="4">
    <source>
        <dbReference type="Proteomes" id="UP001302349"/>
    </source>
</evidence>
<evidence type="ECO:0000259" key="2">
    <source>
        <dbReference type="Pfam" id="PF11827"/>
    </source>
</evidence>
<feature type="domain" description="DUF3347" evidence="2">
    <location>
        <begin position="49"/>
        <end position="125"/>
    </location>
</feature>
<accession>A0ABZ0IU09</accession>